<protein>
    <submittedName>
        <fullName evidence="1">Uncharacterized protein</fullName>
    </submittedName>
</protein>
<dbReference type="AlphaFoldDB" id="A0A803KSI7"/>
<dbReference type="Proteomes" id="UP000596660">
    <property type="component" value="Unplaced"/>
</dbReference>
<name>A0A803KSI7_CHEQI</name>
<sequence>MSISLEALAMAGEDYASFGLETEEWERADLEETPDHLLAAEDEQQYCSFFNCNNANDKKKFEVSRGNSKLRVLIMIITAITRLTMLIRVDNIL</sequence>
<dbReference type="EnsemblPlants" id="AUR62001995-RA">
    <property type="protein sequence ID" value="AUR62001995-RA:cds"/>
    <property type="gene ID" value="AUR62001995"/>
</dbReference>
<reference evidence="1" key="1">
    <citation type="journal article" date="2017" name="Nature">
        <title>The genome of Chenopodium quinoa.</title>
        <authorList>
            <person name="Jarvis D.E."/>
            <person name="Ho Y.S."/>
            <person name="Lightfoot D.J."/>
            <person name="Schmoeckel S.M."/>
            <person name="Li B."/>
            <person name="Borm T.J.A."/>
            <person name="Ohyanagi H."/>
            <person name="Mineta K."/>
            <person name="Michell C.T."/>
            <person name="Saber N."/>
            <person name="Kharbatia N.M."/>
            <person name="Rupper R.R."/>
            <person name="Sharp A.R."/>
            <person name="Dally N."/>
            <person name="Boughton B.A."/>
            <person name="Woo Y.H."/>
            <person name="Gao G."/>
            <person name="Schijlen E.G.W.M."/>
            <person name="Guo X."/>
            <person name="Momin A.A."/>
            <person name="Negrao S."/>
            <person name="Al-Babili S."/>
            <person name="Gehring C."/>
            <person name="Roessner U."/>
            <person name="Jung C."/>
            <person name="Murphy K."/>
            <person name="Arold S.T."/>
            <person name="Gojobori T."/>
            <person name="van der Linden C.G."/>
            <person name="van Loo E.N."/>
            <person name="Jellen E.N."/>
            <person name="Maughan P.J."/>
            <person name="Tester M."/>
        </authorList>
    </citation>
    <scope>NUCLEOTIDE SEQUENCE [LARGE SCALE GENOMIC DNA]</scope>
    <source>
        <strain evidence="1">cv. PI 614886</strain>
    </source>
</reference>
<reference evidence="1" key="2">
    <citation type="submission" date="2021-03" db="UniProtKB">
        <authorList>
            <consortium name="EnsemblPlants"/>
        </authorList>
    </citation>
    <scope>IDENTIFICATION</scope>
</reference>
<accession>A0A803KSI7</accession>
<dbReference type="Gramene" id="AUR62001995-RA">
    <property type="protein sequence ID" value="AUR62001995-RA:cds"/>
    <property type="gene ID" value="AUR62001995"/>
</dbReference>
<evidence type="ECO:0000313" key="1">
    <source>
        <dbReference type="EnsemblPlants" id="AUR62001995-RA:cds"/>
    </source>
</evidence>
<evidence type="ECO:0000313" key="2">
    <source>
        <dbReference type="Proteomes" id="UP000596660"/>
    </source>
</evidence>
<dbReference type="OMA" id="GEDYANH"/>
<proteinExistence type="predicted"/>
<keyword evidence="2" id="KW-1185">Reference proteome</keyword>
<organism evidence="1 2">
    <name type="scientific">Chenopodium quinoa</name>
    <name type="common">Quinoa</name>
    <dbReference type="NCBI Taxonomy" id="63459"/>
    <lineage>
        <taxon>Eukaryota</taxon>
        <taxon>Viridiplantae</taxon>
        <taxon>Streptophyta</taxon>
        <taxon>Embryophyta</taxon>
        <taxon>Tracheophyta</taxon>
        <taxon>Spermatophyta</taxon>
        <taxon>Magnoliopsida</taxon>
        <taxon>eudicotyledons</taxon>
        <taxon>Gunneridae</taxon>
        <taxon>Pentapetalae</taxon>
        <taxon>Caryophyllales</taxon>
        <taxon>Chenopodiaceae</taxon>
        <taxon>Chenopodioideae</taxon>
        <taxon>Atripliceae</taxon>
        <taxon>Chenopodium</taxon>
    </lineage>
</organism>